<organism evidence="2">
    <name type="scientific">gut metagenome</name>
    <dbReference type="NCBI Taxonomy" id="749906"/>
    <lineage>
        <taxon>unclassified sequences</taxon>
        <taxon>metagenomes</taxon>
        <taxon>organismal metagenomes</taxon>
    </lineage>
</organism>
<feature type="region of interest" description="Disordered" evidence="1">
    <location>
        <begin position="17"/>
        <end position="54"/>
    </location>
</feature>
<evidence type="ECO:0000256" key="1">
    <source>
        <dbReference type="SAM" id="MobiDB-lite"/>
    </source>
</evidence>
<comment type="caution">
    <text evidence="2">The sequence shown here is derived from an EMBL/GenBank/DDBJ whole genome shotgun (WGS) entry which is preliminary data.</text>
</comment>
<name>J9GED5_9ZZZZ</name>
<proteinExistence type="predicted"/>
<gene>
    <name evidence="2" type="ORF">EVA_06193</name>
</gene>
<feature type="non-terminal residue" evidence="2">
    <location>
        <position position="1"/>
    </location>
</feature>
<evidence type="ECO:0000313" key="2">
    <source>
        <dbReference type="EMBL" id="EJX05697.1"/>
    </source>
</evidence>
<dbReference type="EMBL" id="AMCI01001389">
    <property type="protein sequence ID" value="EJX05697.1"/>
    <property type="molecule type" value="Genomic_DNA"/>
</dbReference>
<dbReference type="AlphaFoldDB" id="J9GED5"/>
<reference evidence="2" key="1">
    <citation type="journal article" date="2012" name="PLoS ONE">
        <title>Gene sets for utilization of primary and secondary nutrition supplies in the distal gut of endangered iberian lynx.</title>
        <authorList>
            <person name="Alcaide M."/>
            <person name="Messina E."/>
            <person name="Richter M."/>
            <person name="Bargiela R."/>
            <person name="Peplies J."/>
            <person name="Huws S.A."/>
            <person name="Newbold C.J."/>
            <person name="Golyshin P.N."/>
            <person name="Simon M.A."/>
            <person name="Lopez G."/>
            <person name="Yakimov M.M."/>
            <person name="Ferrer M."/>
        </authorList>
    </citation>
    <scope>NUCLEOTIDE SEQUENCE</scope>
</reference>
<sequence>ATHVLLSPENGGLVKIDVDLPGENNQTKGAVQPQTKSVAKQKMEKASKSHSKKK</sequence>
<feature type="compositionally biased region" description="Polar residues" evidence="1">
    <location>
        <begin position="23"/>
        <end position="38"/>
    </location>
</feature>
<accession>J9GED5</accession>
<protein>
    <submittedName>
        <fullName evidence="2">Uncharacterized protein</fullName>
    </submittedName>
</protein>